<dbReference type="Proteomes" id="UP000184225">
    <property type="component" value="Unassembled WGS sequence"/>
</dbReference>
<organism evidence="2 3">
    <name type="scientific">Mesonia phycicola</name>
    <dbReference type="NCBI Taxonomy" id="579105"/>
    <lineage>
        <taxon>Bacteria</taxon>
        <taxon>Pseudomonadati</taxon>
        <taxon>Bacteroidota</taxon>
        <taxon>Flavobacteriia</taxon>
        <taxon>Flavobacteriales</taxon>
        <taxon>Flavobacteriaceae</taxon>
        <taxon>Mesonia</taxon>
    </lineage>
</organism>
<keyword evidence="1" id="KW-0812">Transmembrane</keyword>
<feature type="transmembrane region" description="Helical" evidence="1">
    <location>
        <begin position="6"/>
        <end position="26"/>
    </location>
</feature>
<protein>
    <submittedName>
        <fullName evidence="2">Uncharacterized protein</fullName>
    </submittedName>
</protein>
<dbReference type="STRING" id="579105.SAMN04488096_105252"/>
<dbReference type="AlphaFoldDB" id="A0A1M6ETT3"/>
<reference evidence="2 3" key="1">
    <citation type="submission" date="2016-11" db="EMBL/GenBank/DDBJ databases">
        <authorList>
            <person name="Jaros S."/>
            <person name="Januszkiewicz K."/>
            <person name="Wedrychowicz H."/>
        </authorList>
    </citation>
    <scope>NUCLEOTIDE SEQUENCE [LARGE SCALE GENOMIC DNA]</scope>
    <source>
        <strain evidence="2 3">DSM 21425</strain>
    </source>
</reference>
<evidence type="ECO:0000313" key="3">
    <source>
        <dbReference type="Proteomes" id="UP000184225"/>
    </source>
</evidence>
<gene>
    <name evidence="2" type="ORF">SAMN04488096_105252</name>
</gene>
<proteinExistence type="predicted"/>
<name>A0A1M6ETT3_9FLAO</name>
<keyword evidence="1" id="KW-1133">Transmembrane helix</keyword>
<keyword evidence="1" id="KW-0472">Membrane</keyword>
<evidence type="ECO:0000313" key="2">
    <source>
        <dbReference type="EMBL" id="SHI88786.1"/>
    </source>
</evidence>
<evidence type="ECO:0000256" key="1">
    <source>
        <dbReference type="SAM" id="Phobius"/>
    </source>
</evidence>
<dbReference type="EMBL" id="FQYY01000005">
    <property type="protein sequence ID" value="SHI88786.1"/>
    <property type="molecule type" value="Genomic_DNA"/>
</dbReference>
<accession>A0A1M6ETT3</accession>
<feature type="transmembrane region" description="Helical" evidence="1">
    <location>
        <begin position="33"/>
        <end position="55"/>
    </location>
</feature>
<sequence length="59" mass="6528">MIAKLAIFLIFIIAEISLGIYSLAISESLFAKFLFFTLSAFIICLLVIKLSSTLLPDDD</sequence>
<keyword evidence="3" id="KW-1185">Reference proteome</keyword>